<organism evidence="1 2">
    <name type="scientific">Aristaeella hokkaidonensis</name>
    <dbReference type="NCBI Taxonomy" id="3046382"/>
    <lineage>
        <taxon>Bacteria</taxon>
        <taxon>Bacillati</taxon>
        <taxon>Bacillota</taxon>
        <taxon>Clostridia</taxon>
        <taxon>Eubacteriales</taxon>
        <taxon>Aristaeellaceae</taxon>
        <taxon>Aristaeella</taxon>
    </lineage>
</organism>
<sequence>MKEHIKSTVKALAQVKMEKARCADHACPPPDRLEIVKVLHELQSLLFPMAFRRDYPDMAEETLLIRALYRLRDQLVAAMRFQDLQGEDPVKAADAICTGFAERLPEIKRLLLLDVEALYEGDPAAVCREEVMITYPGFRAICIFRIAHELYVLKAPLIPRIMTEYAHEKTGIDIHPGATVGEYFFIDHGTGIVIGETTVIGDHVKLYQGVTLGAKSFELDENGNPVKNIKRHPNIGNHVVIYANATILGGDTYIGDNSVIGGNTWLTRSVEAGSVVAYKGENRE</sequence>
<accession>A0AC61MVF1</accession>
<keyword evidence="2" id="KW-1185">Reference proteome</keyword>
<dbReference type="Proteomes" id="UP000682782">
    <property type="component" value="Chromosome"/>
</dbReference>
<gene>
    <name evidence="1" type="ORF">JYE49_10435</name>
</gene>
<evidence type="ECO:0000313" key="2">
    <source>
        <dbReference type="Proteomes" id="UP000682782"/>
    </source>
</evidence>
<reference evidence="1" key="1">
    <citation type="submission" date="2021-01" db="EMBL/GenBank/DDBJ databases">
        <title>Complete genome sequence of Clostridiales bacterium R-7.</title>
        <authorList>
            <person name="Mahoney-Kurpe S.C."/>
            <person name="Palevich N."/>
            <person name="Koike S."/>
            <person name="Moon C.D."/>
            <person name="Attwood G.T."/>
        </authorList>
    </citation>
    <scope>NUCLEOTIDE SEQUENCE</scope>
    <source>
        <strain evidence="1">R-7</strain>
    </source>
</reference>
<protein>
    <submittedName>
        <fullName evidence="1">Serine acetyltransferase</fullName>
    </submittedName>
</protein>
<dbReference type="EMBL" id="CP068393">
    <property type="protein sequence ID" value="QUC66277.1"/>
    <property type="molecule type" value="Genomic_DNA"/>
</dbReference>
<evidence type="ECO:0000313" key="1">
    <source>
        <dbReference type="EMBL" id="QUC66277.1"/>
    </source>
</evidence>
<proteinExistence type="predicted"/>
<name>A0AC61MVF1_9FIRM</name>